<evidence type="ECO:0000313" key="7">
    <source>
        <dbReference type="Proteomes" id="UP001149165"/>
    </source>
</evidence>
<sequence length="269" mass="29776">MAKLEPLAGGYYVWHYVPSIAAAVIFIILFGVVTTYHFWKLFKTKVRFTIPFAIGGLFEVIGYAARVGASNNTGKLMPYIIQSIFVLLAPILFAAAVYMVLARIIRAANGEEYSPIRIQLITKIFVSCDIVTFFIQGGGAGLMAESSLTKMGQDIVLAGLVLQIVTFVLFVVTAVTFARRMGKAPTAATIQSDVPWKQHLYSLYTVSAMILIRSIFRVVEYGLGNDGYLLGHEWPTYVFDAVPMFFAMVCFAIWYPSELQPFLKTSSSA</sequence>
<feature type="transmembrane region" description="Helical" evidence="5">
    <location>
        <begin position="48"/>
        <end position="67"/>
    </location>
</feature>
<name>A0A9W9KI95_9EURO</name>
<reference evidence="6" key="1">
    <citation type="submission" date="2022-11" db="EMBL/GenBank/DDBJ databases">
        <authorList>
            <person name="Petersen C."/>
        </authorList>
    </citation>
    <scope>NUCLEOTIDE SEQUENCE</scope>
    <source>
        <strain evidence="6">IBT 30069</strain>
    </source>
</reference>
<dbReference type="Pfam" id="PF04479">
    <property type="entry name" value="RTA1"/>
    <property type="match status" value="1"/>
</dbReference>
<keyword evidence="4 5" id="KW-0472">Membrane</keyword>
<protein>
    <recommendedName>
        <fullName evidence="8">RTA1 like protein</fullName>
    </recommendedName>
</protein>
<dbReference type="InterPro" id="IPR007568">
    <property type="entry name" value="RTA1"/>
</dbReference>
<feature type="transmembrane region" description="Helical" evidence="5">
    <location>
        <begin position="12"/>
        <end position="36"/>
    </location>
</feature>
<evidence type="ECO:0000313" key="6">
    <source>
        <dbReference type="EMBL" id="KAJ5106232.1"/>
    </source>
</evidence>
<dbReference type="AlphaFoldDB" id="A0A9W9KI95"/>
<keyword evidence="7" id="KW-1185">Reference proteome</keyword>
<comment type="subcellular location">
    <subcellularLocation>
        <location evidence="1">Membrane</location>
        <topology evidence="1">Multi-pass membrane protein</topology>
    </subcellularLocation>
</comment>
<dbReference type="Proteomes" id="UP001149165">
    <property type="component" value="Unassembled WGS sequence"/>
</dbReference>
<dbReference type="PANTHER" id="PTHR31465">
    <property type="entry name" value="PROTEIN RTA1-RELATED"/>
    <property type="match status" value="1"/>
</dbReference>
<dbReference type="EMBL" id="JAPQKH010000003">
    <property type="protein sequence ID" value="KAJ5106232.1"/>
    <property type="molecule type" value="Genomic_DNA"/>
</dbReference>
<accession>A0A9W9KI95</accession>
<organism evidence="6 7">
    <name type="scientific">Penicillium angulare</name>
    <dbReference type="NCBI Taxonomy" id="116970"/>
    <lineage>
        <taxon>Eukaryota</taxon>
        <taxon>Fungi</taxon>
        <taxon>Dikarya</taxon>
        <taxon>Ascomycota</taxon>
        <taxon>Pezizomycotina</taxon>
        <taxon>Eurotiomycetes</taxon>
        <taxon>Eurotiomycetidae</taxon>
        <taxon>Eurotiales</taxon>
        <taxon>Aspergillaceae</taxon>
        <taxon>Penicillium</taxon>
    </lineage>
</organism>
<comment type="caution">
    <text evidence="6">The sequence shown here is derived from an EMBL/GenBank/DDBJ whole genome shotgun (WGS) entry which is preliminary data.</text>
</comment>
<feature type="transmembrane region" description="Helical" evidence="5">
    <location>
        <begin position="236"/>
        <end position="255"/>
    </location>
</feature>
<dbReference type="PANTHER" id="PTHR31465:SF27">
    <property type="entry name" value="DOMAIN PROTEIN, PUTATIVE (AFU_ORTHOLOGUE AFUA_3G01030)-RELATED"/>
    <property type="match status" value="1"/>
</dbReference>
<evidence type="ECO:0000256" key="2">
    <source>
        <dbReference type="ARBA" id="ARBA00022692"/>
    </source>
</evidence>
<gene>
    <name evidence="6" type="ORF">N7456_002907</name>
</gene>
<keyword evidence="2 5" id="KW-0812">Transmembrane</keyword>
<dbReference type="GO" id="GO:0016020">
    <property type="term" value="C:membrane"/>
    <property type="evidence" value="ECO:0007669"/>
    <property type="project" value="UniProtKB-SubCell"/>
</dbReference>
<evidence type="ECO:0000256" key="5">
    <source>
        <dbReference type="SAM" id="Phobius"/>
    </source>
</evidence>
<evidence type="ECO:0000256" key="1">
    <source>
        <dbReference type="ARBA" id="ARBA00004141"/>
    </source>
</evidence>
<evidence type="ECO:0008006" key="8">
    <source>
        <dbReference type="Google" id="ProtNLM"/>
    </source>
</evidence>
<feature type="transmembrane region" description="Helical" evidence="5">
    <location>
        <begin position="155"/>
        <end position="178"/>
    </location>
</feature>
<evidence type="ECO:0000256" key="3">
    <source>
        <dbReference type="ARBA" id="ARBA00022989"/>
    </source>
</evidence>
<feature type="transmembrane region" description="Helical" evidence="5">
    <location>
        <begin position="121"/>
        <end position="143"/>
    </location>
</feature>
<proteinExistence type="predicted"/>
<feature type="transmembrane region" description="Helical" evidence="5">
    <location>
        <begin position="199"/>
        <end position="216"/>
    </location>
</feature>
<evidence type="ECO:0000256" key="4">
    <source>
        <dbReference type="ARBA" id="ARBA00023136"/>
    </source>
</evidence>
<keyword evidence="3 5" id="KW-1133">Transmembrane helix</keyword>
<reference evidence="6" key="2">
    <citation type="journal article" date="2023" name="IMA Fungus">
        <title>Comparative genomic study of the Penicillium genus elucidates a diverse pangenome and 15 lateral gene transfer events.</title>
        <authorList>
            <person name="Petersen C."/>
            <person name="Sorensen T."/>
            <person name="Nielsen M.R."/>
            <person name="Sondergaard T.E."/>
            <person name="Sorensen J.L."/>
            <person name="Fitzpatrick D.A."/>
            <person name="Frisvad J.C."/>
            <person name="Nielsen K.L."/>
        </authorList>
    </citation>
    <scope>NUCLEOTIDE SEQUENCE</scope>
    <source>
        <strain evidence="6">IBT 30069</strain>
    </source>
</reference>
<feature type="transmembrane region" description="Helical" evidence="5">
    <location>
        <begin position="79"/>
        <end position="101"/>
    </location>
</feature>
<dbReference type="OrthoDB" id="3358017at2759"/>